<dbReference type="AlphaFoldDB" id="A0A9P7ZFV2"/>
<organism evidence="2 3">
    <name type="scientific">Emericellopsis atlantica</name>
    <dbReference type="NCBI Taxonomy" id="2614577"/>
    <lineage>
        <taxon>Eukaryota</taxon>
        <taxon>Fungi</taxon>
        <taxon>Dikarya</taxon>
        <taxon>Ascomycota</taxon>
        <taxon>Pezizomycotina</taxon>
        <taxon>Sordariomycetes</taxon>
        <taxon>Hypocreomycetidae</taxon>
        <taxon>Hypocreales</taxon>
        <taxon>Bionectriaceae</taxon>
        <taxon>Emericellopsis</taxon>
    </lineage>
</organism>
<feature type="compositionally biased region" description="Basic and acidic residues" evidence="1">
    <location>
        <begin position="225"/>
        <end position="244"/>
    </location>
</feature>
<dbReference type="EMBL" id="MU251270">
    <property type="protein sequence ID" value="KAG9251171.1"/>
    <property type="molecule type" value="Genomic_DNA"/>
</dbReference>
<comment type="caution">
    <text evidence="2">The sequence shown here is derived from an EMBL/GenBank/DDBJ whole genome shotgun (WGS) entry which is preliminary data.</text>
</comment>
<sequence>MDGRADPHEMRRNSTVIDGWLPAHQQGRHRNVSEKRVVLLVCCHHRFAGPFRGRPFPREVVVCLLVDGTGRRRDDLLLIASARQQPLGSWGGTVCLLMHFEDSRRGACSFTTVQHHASISTDGPEGSLANVSLALLQLVACEQFKAQRILLAIQCFSPPGLVSSFDPVVQGVRICWPGPVQPSTVQSRLERSPTSMNWQSQSLDMCRPGSGRSALRTGKPQANHRAADWNRKDQRSPPRPDSHGSYKYSVPRYYYLLVAG</sequence>
<reference evidence="2" key="1">
    <citation type="journal article" date="2021" name="IMA Fungus">
        <title>Genomic characterization of three marine fungi, including Emericellopsis atlantica sp. nov. with signatures of a generalist lifestyle and marine biomass degradation.</title>
        <authorList>
            <person name="Hagestad O.C."/>
            <person name="Hou L."/>
            <person name="Andersen J.H."/>
            <person name="Hansen E.H."/>
            <person name="Altermark B."/>
            <person name="Li C."/>
            <person name="Kuhnert E."/>
            <person name="Cox R.J."/>
            <person name="Crous P.W."/>
            <person name="Spatafora J.W."/>
            <person name="Lail K."/>
            <person name="Amirebrahimi M."/>
            <person name="Lipzen A."/>
            <person name="Pangilinan J."/>
            <person name="Andreopoulos W."/>
            <person name="Hayes R.D."/>
            <person name="Ng V."/>
            <person name="Grigoriev I.V."/>
            <person name="Jackson S.A."/>
            <person name="Sutton T.D.S."/>
            <person name="Dobson A.D.W."/>
            <person name="Rama T."/>
        </authorList>
    </citation>
    <scope>NUCLEOTIDE SEQUENCE</scope>
    <source>
        <strain evidence="2">TS7</strain>
    </source>
</reference>
<name>A0A9P7ZFV2_9HYPO</name>
<dbReference type="Proteomes" id="UP000887229">
    <property type="component" value="Unassembled WGS sequence"/>
</dbReference>
<evidence type="ECO:0000313" key="3">
    <source>
        <dbReference type="Proteomes" id="UP000887229"/>
    </source>
</evidence>
<evidence type="ECO:0000256" key="1">
    <source>
        <dbReference type="SAM" id="MobiDB-lite"/>
    </source>
</evidence>
<proteinExistence type="predicted"/>
<feature type="region of interest" description="Disordered" evidence="1">
    <location>
        <begin position="185"/>
        <end position="245"/>
    </location>
</feature>
<accession>A0A9P7ZFV2</accession>
<dbReference type="RefSeq" id="XP_046115095.1">
    <property type="nucleotide sequence ID" value="XM_046258859.1"/>
</dbReference>
<protein>
    <submittedName>
        <fullName evidence="2">Uncharacterized protein</fullName>
    </submittedName>
</protein>
<keyword evidence="3" id="KW-1185">Reference proteome</keyword>
<dbReference type="GeneID" id="70289762"/>
<feature type="compositionally biased region" description="Polar residues" evidence="1">
    <location>
        <begin position="185"/>
        <end position="203"/>
    </location>
</feature>
<evidence type="ECO:0000313" key="2">
    <source>
        <dbReference type="EMBL" id="KAG9251171.1"/>
    </source>
</evidence>
<gene>
    <name evidence="2" type="ORF">F5Z01DRAFT_298273</name>
</gene>